<evidence type="ECO:0000256" key="1">
    <source>
        <dbReference type="SAM" id="MobiDB-lite"/>
    </source>
</evidence>
<feature type="compositionally biased region" description="Low complexity" evidence="1">
    <location>
        <begin position="32"/>
        <end position="41"/>
    </location>
</feature>
<evidence type="ECO:0000313" key="2">
    <source>
        <dbReference type="EMBL" id="KAF2248766.1"/>
    </source>
</evidence>
<organism evidence="2 3">
    <name type="scientific">Trematosphaeria pertusa</name>
    <dbReference type="NCBI Taxonomy" id="390896"/>
    <lineage>
        <taxon>Eukaryota</taxon>
        <taxon>Fungi</taxon>
        <taxon>Dikarya</taxon>
        <taxon>Ascomycota</taxon>
        <taxon>Pezizomycotina</taxon>
        <taxon>Dothideomycetes</taxon>
        <taxon>Pleosporomycetidae</taxon>
        <taxon>Pleosporales</taxon>
        <taxon>Massarineae</taxon>
        <taxon>Trematosphaeriaceae</taxon>
        <taxon>Trematosphaeria</taxon>
    </lineage>
</organism>
<keyword evidence="3" id="KW-1185">Reference proteome</keyword>
<dbReference type="Proteomes" id="UP000800094">
    <property type="component" value="Unassembled WGS sequence"/>
</dbReference>
<dbReference type="OrthoDB" id="3782326at2759"/>
<dbReference type="EMBL" id="ML987195">
    <property type="protein sequence ID" value="KAF2248766.1"/>
    <property type="molecule type" value="Genomic_DNA"/>
</dbReference>
<feature type="compositionally biased region" description="Gly residues" evidence="1">
    <location>
        <begin position="93"/>
        <end position="114"/>
    </location>
</feature>
<name>A0A6A6IEB3_9PLEO</name>
<gene>
    <name evidence="2" type="ORF">BU26DRAFT_518981</name>
</gene>
<sequence length="180" mass="19173">MPSIFKKIFHSSYAGGKRNPYRDPKHVLNKSAPSLPTTPATKPTPAPGRPASPRGSHDYLAEARAVVGRDPVTGKRLRDRSQMGSRGGVDVSGYGGDGAGAGTANGEGAGGSGRRAGEGGEKSGVGERNEGAQKAMGMRYDLLVQEMLESKRKREAWKDPEQGYYAPERRVGEFYAPLGR</sequence>
<dbReference type="GeneID" id="54582273"/>
<accession>A0A6A6IEB3</accession>
<dbReference type="RefSeq" id="XP_033683770.1">
    <property type="nucleotide sequence ID" value="XM_033828943.1"/>
</dbReference>
<proteinExistence type="predicted"/>
<protein>
    <submittedName>
        <fullName evidence="2">Uncharacterized protein</fullName>
    </submittedName>
</protein>
<feature type="compositionally biased region" description="Basic and acidic residues" evidence="1">
    <location>
        <begin position="115"/>
        <end position="131"/>
    </location>
</feature>
<feature type="region of interest" description="Disordered" evidence="1">
    <location>
        <begin position="12"/>
        <end position="137"/>
    </location>
</feature>
<reference evidence="2" key="1">
    <citation type="journal article" date="2020" name="Stud. Mycol.">
        <title>101 Dothideomycetes genomes: a test case for predicting lifestyles and emergence of pathogens.</title>
        <authorList>
            <person name="Haridas S."/>
            <person name="Albert R."/>
            <person name="Binder M."/>
            <person name="Bloem J."/>
            <person name="Labutti K."/>
            <person name="Salamov A."/>
            <person name="Andreopoulos B."/>
            <person name="Baker S."/>
            <person name="Barry K."/>
            <person name="Bills G."/>
            <person name="Bluhm B."/>
            <person name="Cannon C."/>
            <person name="Castanera R."/>
            <person name="Culley D."/>
            <person name="Daum C."/>
            <person name="Ezra D."/>
            <person name="Gonzalez J."/>
            <person name="Henrissat B."/>
            <person name="Kuo A."/>
            <person name="Liang C."/>
            <person name="Lipzen A."/>
            <person name="Lutzoni F."/>
            <person name="Magnuson J."/>
            <person name="Mondo S."/>
            <person name="Nolan M."/>
            <person name="Ohm R."/>
            <person name="Pangilinan J."/>
            <person name="Park H.-J."/>
            <person name="Ramirez L."/>
            <person name="Alfaro M."/>
            <person name="Sun H."/>
            <person name="Tritt A."/>
            <person name="Yoshinaga Y."/>
            <person name="Zwiers L.-H."/>
            <person name="Turgeon B."/>
            <person name="Goodwin S."/>
            <person name="Spatafora J."/>
            <person name="Crous P."/>
            <person name="Grigoriev I."/>
        </authorList>
    </citation>
    <scope>NUCLEOTIDE SEQUENCE</scope>
    <source>
        <strain evidence="2">CBS 122368</strain>
    </source>
</reference>
<dbReference type="AlphaFoldDB" id="A0A6A6IEB3"/>
<evidence type="ECO:0000313" key="3">
    <source>
        <dbReference type="Proteomes" id="UP000800094"/>
    </source>
</evidence>